<organism evidence="4 5">
    <name type="scientific">Herbaspirillum rhizosphaerae</name>
    <dbReference type="NCBI Taxonomy" id="346179"/>
    <lineage>
        <taxon>Bacteria</taxon>
        <taxon>Pseudomonadati</taxon>
        <taxon>Pseudomonadota</taxon>
        <taxon>Betaproteobacteria</taxon>
        <taxon>Burkholderiales</taxon>
        <taxon>Oxalobacteraceae</taxon>
        <taxon>Herbaspirillum</taxon>
    </lineage>
</organism>
<dbReference type="InterPro" id="IPR010920">
    <property type="entry name" value="LSM_dom_sf"/>
</dbReference>
<comment type="caution">
    <text evidence="4">The sequence shown here is derived from an EMBL/GenBank/DDBJ whole genome shotgun (WGS) entry which is preliminary data.</text>
</comment>
<feature type="transmembrane region" description="Helical" evidence="2">
    <location>
        <begin position="139"/>
        <end position="160"/>
    </location>
</feature>
<evidence type="ECO:0000256" key="2">
    <source>
        <dbReference type="SAM" id="Phobius"/>
    </source>
</evidence>
<feature type="transmembrane region" description="Helical" evidence="2">
    <location>
        <begin position="20"/>
        <end position="46"/>
    </location>
</feature>
<reference evidence="4 5" key="1">
    <citation type="journal article" date="2024" name="Chem. Sci.">
        <title>Discovery of megapolipeptins by genome mining of a Burkholderiales bacteria collection.</title>
        <authorList>
            <person name="Paulo B.S."/>
            <person name="Recchia M.J.J."/>
            <person name="Lee S."/>
            <person name="Fergusson C.H."/>
            <person name="Romanowski S.B."/>
            <person name="Hernandez A."/>
            <person name="Krull N."/>
            <person name="Liu D.Y."/>
            <person name="Cavanagh H."/>
            <person name="Bos A."/>
            <person name="Gray C.A."/>
            <person name="Murphy B.T."/>
            <person name="Linington R.G."/>
            <person name="Eustaquio A.S."/>
        </authorList>
    </citation>
    <scope>NUCLEOTIDE SEQUENCE [LARGE SCALE GENOMIC DNA]</scope>
    <source>
        <strain evidence="4 5">RL21-008-BIB-B</strain>
    </source>
</reference>
<evidence type="ECO:0000313" key="4">
    <source>
        <dbReference type="EMBL" id="MFL9879841.1"/>
    </source>
</evidence>
<dbReference type="RefSeq" id="WP_408168934.1">
    <property type="nucleotide sequence ID" value="NZ_JAQQFR010000010.1"/>
</dbReference>
<evidence type="ECO:0000259" key="3">
    <source>
        <dbReference type="Pfam" id="PF00924"/>
    </source>
</evidence>
<sequence>MELPFLNGVEPGPLQSGLIVAAAAVAAVVIAVILHRIGIVLVRKLVRNRPYTTNVTRIAFRASQVCVALFAIRIVLTAAPDDMPGLRSLSYLCTVALILALTWFVMRCIVSVSATVIQLNPYDVADNLKARRILTQTRVLTRSAYFIVGLLGFSFVLLTLPGARQFGASLLASAGVAGLVAGIAARPVLGNFIAGLQIAFSQPIRLDDVLIVNGEWGRVEEITGTFVVVRIWDERRMIVPLQWFIENPFENWTHTSSTILGTVFLWLDFCLPVEKLRAEFERVCKQAPQWDGRVCVLQVTDVSDRAMQIRMLVSAQNSGNAFDLRCAIRESMIAFIARDYPEALPRLRSAIDPVEIGASSDQGRNLADRPDEIIDGSPRQA</sequence>
<keyword evidence="5" id="KW-1185">Reference proteome</keyword>
<feature type="transmembrane region" description="Helical" evidence="2">
    <location>
        <begin position="88"/>
        <end position="110"/>
    </location>
</feature>
<name>A0ABW8ZCF7_9BURK</name>
<keyword evidence="2" id="KW-0812">Transmembrane</keyword>
<protein>
    <submittedName>
        <fullName evidence="4">Mechanosensitive ion channel</fullName>
    </submittedName>
</protein>
<dbReference type="Gene3D" id="1.10.287.1260">
    <property type="match status" value="1"/>
</dbReference>
<evidence type="ECO:0000313" key="5">
    <source>
        <dbReference type="Proteomes" id="UP001629214"/>
    </source>
</evidence>
<feature type="domain" description="Mechanosensitive ion channel MscS" evidence="3">
    <location>
        <begin position="188"/>
        <end position="254"/>
    </location>
</feature>
<dbReference type="SUPFAM" id="SSF50182">
    <property type="entry name" value="Sm-like ribonucleoproteins"/>
    <property type="match status" value="1"/>
</dbReference>
<gene>
    <name evidence="4" type="ORF">PQR63_15685</name>
</gene>
<keyword evidence="2" id="KW-1133">Transmembrane helix</keyword>
<dbReference type="PANTHER" id="PTHR30566:SF25">
    <property type="entry name" value="INNER MEMBRANE PROTEIN"/>
    <property type="match status" value="1"/>
</dbReference>
<evidence type="ECO:0000256" key="1">
    <source>
        <dbReference type="SAM" id="MobiDB-lite"/>
    </source>
</evidence>
<feature type="region of interest" description="Disordered" evidence="1">
    <location>
        <begin position="358"/>
        <end position="381"/>
    </location>
</feature>
<dbReference type="InterPro" id="IPR006685">
    <property type="entry name" value="MscS_channel_2nd"/>
</dbReference>
<accession>A0ABW8ZCF7</accession>
<feature type="transmembrane region" description="Helical" evidence="2">
    <location>
        <begin position="58"/>
        <end position="76"/>
    </location>
</feature>
<feature type="transmembrane region" description="Helical" evidence="2">
    <location>
        <begin position="166"/>
        <end position="185"/>
    </location>
</feature>
<dbReference type="Proteomes" id="UP001629214">
    <property type="component" value="Unassembled WGS sequence"/>
</dbReference>
<dbReference type="PANTHER" id="PTHR30566">
    <property type="entry name" value="YNAI-RELATED MECHANOSENSITIVE ION CHANNEL"/>
    <property type="match status" value="1"/>
</dbReference>
<keyword evidence="2" id="KW-0472">Membrane</keyword>
<proteinExistence type="predicted"/>
<dbReference type="EMBL" id="JAQQFR010000010">
    <property type="protein sequence ID" value="MFL9879841.1"/>
    <property type="molecule type" value="Genomic_DNA"/>
</dbReference>
<dbReference type="Pfam" id="PF00924">
    <property type="entry name" value="MS_channel_2nd"/>
    <property type="match status" value="1"/>
</dbReference>